<evidence type="ECO:0000256" key="7">
    <source>
        <dbReference type="ARBA" id="ARBA00023136"/>
    </source>
</evidence>
<feature type="transmembrane region" description="Helical" evidence="10">
    <location>
        <begin position="36"/>
        <end position="55"/>
    </location>
</feature>
<dbReference type="GeneID" id="101654542"/>
<protein>
    <recommendedName>
        <fullName evidence="10">Olfactory receptor</fullName>
    </recommendedName>
</protein>
<dbReference type="PROSITE" id="PS00237">
    <property type="entry name" value="G_PROTEIN_RECEP_F1_1"/>
    <property type="match status" value="1"/>
</dbReference>
<dbReference type="InterPro" id="IPR000276">
    <property type="entry name" value="GPCR_Rhodpsn"/>
</dbReference>
<keyword evidence="7 10" id="KW-0472">Membrane</keyword>
<keyword evidence="2 10" id="KW-1003">Cell membrane</keyword>
<comment type="subcellular location">
    <subcellularLocation>
        <location evidence="1 10">Cell membrane</location>
        <topology evidence="1 10">Multi-pass membrane protein</topology>
    </subcellularLocation>
</comment>
<evidence type="ECO:0000259" key="11">
    <source>
        <dbReference type="PROSITE" id="PS50262"/>
    </source>
</evidence>
<evidence type="ECO:0000256" key="8">
    <source>
        <dbReference type="ARBA" id="ARBA00023224"/>
    </source>
</evidence>
<feature type="transmembrane region" description="Helical" evidence="10">
    <location>
        <begin position="146"/>
        <end position="164"/>
    </location>
</feature>
<feature type="transmembrane region" description="Helical" evidence="10">
    <location>
        <begin position="107"/>
        <end position="126"/>
    </location>
</feature>
<dbReference type="PANTHER" id="PTHR26453">
    <property type="entry name" value="OLFACTORY RECEPTOR"/>
    <property type="match status" value="1"/>
</dbReference>
<organism evidence="12 13">
    <name type="scientific">Echinops telfairi</name>
    <name type="common">Lesser hedgehog tenrec</name>
    <dbReference type="NCBI Taxonomy" id="9371"/>
    <lineage>
        <taxon>Eukaryota</taxon>
        <taxon>Metazoa</taxon>
        <taxon>Chordata</taxon>
        <taxon>Craniata</taxon>
        <taxon>Vertebrata</taxon>
        <taxon>Euteleostomi</taxon>
        <taxon>Mammalia</taxon>
        <taxon>Eutheria</taxon>
        <taxon>Afrotheria</taxon>
        <taxon>Tenrecidae</taxon>
        <taxon>Tenrecinae</taxon>
        <taxon>Echinops</taxon>
    </lineage>
</organism>
<reference evidence="13" key="1">
    <citation type="submission" date="2025-08" db="UniProtKB">
        <authorList>
            <consortium name="RefSeq"/>
        </authorList>
    </citation>
    <scope>IDENTIFICATION</scope>
</reference>
<keyword evidence="8 9" id="KW-0807">Transducer</keyword>
<dbReference type="CDD" id="cd15421">
    <property type="entry name" value="7tmA_OR2T-like"/>
    <property type="match status" value="1"/>
</dbReference>
<evidence type="ECO:0000256" key="3">
    <source>
        <dbReference type="ARBA" id="ARBA00022606"/>
    </source>
</evidence>
<dbReference type="Proteomes" id="UP000694863">
    <property type="component" value="Unplaced"/>
</dbReference>
<comment type="similarity">
    <text evidence="9">Belongs to the G-protein coupled receptor 1 family.</text>
</comment>
<dbReference type="InterPro" id="IPR000725">
    <property type="entry name" value="Olfact_rcpt"/>
</dbReference>
<evidence type="ECO:0000256" key="4">
    <source>
        <dbReference type="ARBA" id="ARBA00022692"/>
    </source>
</evidence>
<keyword evidence="9" id="KW-0297">G-protein coupled receptor</keyword>
<dbReference type="Pfam" id="PF13853">
    <property type="entry name" value="7tm_4"/>
    <property type="match status" value="1"/>
</dbReference>
<dbReference type="Gene3D" id="1.20.1070.10">
    <property type="entry name" value="Rhodopsin 7-helix transmembrane proteins"/>
    <property type="match status" value="1"/>
</dbReference>
<keyword evidence="12" id="KW-1185">Reference proteome</keyword>
<feature type="transmembrane region" description="Helical" evidence="10">
    <location>
        <begin position="244"/>
        <end position="267"/>
    </location>
</feature>
<gene>
    <name evidence="13" type="primary">LOC101654542</name>
</gene>
<keyword evidence="6 10" id="KW-1133">Transmembrane helix</keyword>
<feature type="domain" description="G-protein coupled receptors family 1 profile" evidence="11">
    <location>
        <begin position="47"/>
        <end position="296"/>
    </location>
</feature>
<evidence type="ECO:0000256" key="1">
    <source>
        <dbReference type="ARBA" id="ARBA00004651"/>
    </source>
</evidence>
<proteinExistence type="inferred from homology"/>
<evidence type="ECO:0000256" key="9">
    <source>
        <dbReference type="RuleBase" id="RU000688"/>
    </source>
</evidence>
<dbReference type="InterPro" id="IPR017452">
    <property type="entry name" value="GPCR_Rhodpsn_7TM"/>
</dbReference>
<dbReference type="PROSITE" id="PS50262">
    <property type="entry name" value="G_PROTEIN_RECEP_F1_2"/>
    <property type="match status" value="1"/>
</dbReference>
<accession>A0ABM0ICW4</accession>
<evidence type="ECO:0000313" key="13">
    <source>
        <dbReference type="RefSeq" id="XP_004697250.2"/>
    </source>
</evidence>
<dbReference type="SUPFAM" id="SSF81321">
    <property type="entry name" value="Family A G protein-coupled receptor-like"/>
    <property type="match status" value="1"/>
</dbReference>
<dbReference type="PRINTS" id="PR00237">
    <property type="entry name" value="GPCRRHODOPSN"/>
</dbReference>
<keyword evidence="9" id="KW-0675">Receptor</keyword>
<dbReference type="PRINTS" id="PR00245">
    <property type="entry name" value="OLFACTORYR"/>
</dbReference>
<keyword evidence="3 10" id="KW-0716">Sensory transduction</keyword>
<feature type="transmembrane region" description="Helical" evidence="10">
    <location>
        <begin position="67"/>
        <end position="87"/>
    </location>
</feature>
<sequence length="317" mass="35697">MQEIKDMKRGNITSMMGFTLLGLFPGTRYLEFLVYTIFLMYIIAITANTILVLLLSLDPQLQSPMYFLLSQLSLMDISLISTTIPKMLTNFFSGTTDISYIACGTQVYLYISLAGSECILLTLMAYDRYVAICNPLRYVTTMNSHVCLQMAIVSWVGGAINSLLQTTYSMHFPRCGSREIHHFFCEIQAVLKLACEDTSVYEKVVSVMGIIFLLIPFGLILTSYTLIFLSVLHVNSPKGRNRALATCSSHLMVVFLYFGPTMVIYLTPSALHSSEQDQSVSVFYTILTPMLNPLIYSLRNKDVGKALRKIYAKIHHN</sequence>
<feature type="transmembrane region" description="Helical" evidence="10">
    <location>
        <begin position="207"/>
        <end position="232"/>
    </location>
</feature>
<evidence type="ECO:0000313" key="12">
    <source>
        <dbReference type="Proteomes" id="UP000694863"/>
    </source>
</evidence>
<evidence type="ECO:0000256" key="5">
    <source>
        <dbReference type="ARBA" id="ARBA00022725"/>
    </source>
</evidence>
<evidence type="ECO:0000256" key="2">
    <source>
        <dbReference type="ARBA" id="ARBA00022475"/>
    </source>
</evidence>
<name>A0ABM0ICW4_ECHTE</name>
<dbReference type="RefSeq" id="XP_004697250.2">
    <property type="nucleotide sequence ID" value="XM_004697193.2"/>
</dbReference>
<evidence type="ECO:0000256" key="6">
    <source>
        <dbReference type="ARBA" id="ARBA00022989"/>
    </source>
</evidence>
<keyword evidence="4 9" id="KW-0812">Transmembrane</keyword>
<evidence type="ECO:0000256" key="10">
    <source>
        <dbReference type="RuleBase" id="RU363047"/>
    </source>
</evidence>
<feature type="transmembrane region" description="Helical" evidence="10">
    <location>
        <begin position="279"/>
        <end position="298"/>
    </location>
</feature>
<feature type="transmembrane region" description="Helical" evidence="10">
    <location>
        <begin position="12"/>
        <end position="30"/>
    </location>
</feature>
<keyword evidence="5 10" id="KW-0552">Olfaction</keyword>